<name>A0A0F9V363_9ZZZZ</name>
<sequence>MEIERAECGCPKVYPLPDYVKFGAEVICHNKYELSLPNQLKEELALMSDIPVEEFKIIVTKDTKSKITNLDDRYVTTEFNTPDQVFEGPWFSEQLRGDFAWYWCGTAEDAISQMLGFPSCQD</sequence>
<protein>
    <submittedName>
        <fullName evidence="1">Uncharacterized protein</fullName>
    </submittedName>
</protein>
<dbReference type="AlphaFoldDB" id="A0A0F9V363"/>
<proteinExistence type="predicted"/>
<organism evidence="1">
    <name type="scientific">marine sediment metagenome</name>
    <dbReference type="NCBI Taxonomy" id="412755"/>
    <lineage>
        <taxon>unclassified sequences</taxon>
        <taxon>metagenomes</taxon>
        <taxon>ecological metagenomes</taxon>
    </lineage>
</organism>
<evidence type="ECO:0000313" key="1">
    <source>
        <dbReference type="EMBL" id="KKN60298.1"/>
    </source>
</evidence>
<comment type="caution">
    <text evidence="1">The sequence shown here is derived from an EMBL/GenBank/DDBJ whole genome shotgun (WGS) entry which is preliminary data.</text>
</comment>
<accession>A0A0F9V363</accession>
<reference evidence="1" key="1">
    <citation type="journal article" date="2015" name="Nature">
        <title>Complex archaea that bridge the gap between prokaryotes and eukaryotes.</title>
        <authorList>
            <person name="Spang A."/>
            <person name="Saw J.H."/>
            <person name="Jorgensen S.L."/>
            <person name="Zaremba-Niedzwiedzka K."/>
            <person name="Martijn J."/>
            <person name="Lind A.E."/>
            <person name="van Eijk R."/>
            <person name="Schleper C."/>
            <person name="Guy L."/>
            <person name="Ettema T.J."/>
        </authorList>
    </citation>
    <scope>NUCLEOTIDE SEQUENCE</scope>
</reference>
<dbReference type="EMBL" id="LAZR01000700">
    <property type="protein sequence ID" value="KKN60298.1"/>
    <property type="molecule type" value="Genomic_DNA"/>
</dbReference>
<gene>
    <name evidence="1" type="ORF">LCGC14_0533480</name>
</gene>